<dbReference type="PROSITE" id="PS00463">
    <property type="entry name" value="ZN2_CY6_FUNGAL_1"/>
    <property type="match status" value="1"/>
</dbReference>
<keyword evidence="4" id="KW-0804">Transcription</keyword>
<evidence type="ECO:0000256" key="2">
    <source>
        <dbReference type="ARBA" id="ARBA00023015"/>
    </source>
</evidence>
<dbReference type="PANTHER" id="PTHR37534">
    <property type="entry name" value="TRANSCRIPTIONAL ACTIVATOR PROTEIN UGA3"/>
    <property type="match status" value="1"/>
</dbReference>
<keyword evidence="2" id="KW-0805">Transcription regulation</keyword>
<dbReference type="GO" id="GO:0008270">
    <property type="term" value="F:zinc ion binding"/>
    <property type="evidence" value="ECO:0007669"/>
    <property type="project" value="InterPro"/>
</dbReference>
<dbReference type="Pfam" id="PF11951">
    <property type="entry name" value="Fungal_trans_2"/>
    <property type="match status" value="1"/>
</dbReference>
<organism evidence="8 9">
    <name type="scientific">Exophiala sideris</name>
    <dbReference type="NCBI Taxonomy" id="1016849"/>
    <lineage>
        <taxon>Eukaryota</taxon>
        <taxon>Fungi</taxon>
        <taxon>Dikarya</taxon>
        <taxon>Ascomycota</taxon>
        <taxon>Pezizomycotina</taxon>
        <taxon>Eurotiomycetes</taxon>
        <taxon>Chaetothyriomycetidae</taxon>
        <taxon>Chaetothyriales</taxon>
        <taxon>Herpotrichiellaceae</taxon>
        <taxon>Exophiala</taxon>
    </lineage>
</organism>
<dbReference type="HOGENOM" id="CLU_008719_4_1_1"/>
<evidence type="ECO:0000256" key="1">
    <source>
        <dbReference type="ARBA" id="ARBA00004123"/>
    </source>
</evidence>
<protein>
    <recommendedName>
        <fullName evidence="7">Zn(2)-C6 fungal-type domain-containing protein</fullName>
    </recommendedName>
</protein>
<dbReference type="PROSITE" id="PS50048">
    <property type="entry name" value="ZN2_CY6_FUNGAL_2"/>
    <property type="match status" value="1"/>
</dbReference>
<dbReference type="CDD" id="cd00067">
    <property type="entry name" value="GAL4"/>
    <property type="match status" value="1"/>
</dbReference>
<dbReference type="InterPro" id="IPR021858">
    <property type="entry name" value="Fun_TF"/>
</dbReference>
<feature type="region of interest" description="Disordered" evidence="6">
    <location>
        <begin position="234"/>
        <end position="268"/>
    </location>
</feature>
<dbReference type="STRING" id="1016849.A0A0D1W7C1"/>
<dbReference type="Proteomes" id="UP000053599">
    <property type="component" value="Unassembled WGS sequence"/>
</dbReference>
<dbReference type="InterPro" id="IPR036864">
    <property type="entry name" value="Zn2-C6_fun-type_DNA-bd_sf"/>
</dbReference>
<keyword evidence="3" id="KW-0238">DNA-binding</keyword>
<evidence type="ECO:0000259" key="7">
    <source>
        <dbReference type="PROSITE" id="PS50048"/>
    </source>
</evidence>
<proteinExistence type="predicted"/>
<comment type="subcellular location">
    <subcellularLocation>
        <location evidence="1">Nucleus</location>
    </subcellularLocation>
</comment>
<dbReference type="Gene3D" id="4.10.240.10">
    <property type="entry name" value="Zn(2)-C6 fungal-type DNA-binding domain"/>
    <property type="match status" value="1"/>
</dbReference>
<name>A0A0D1W7C1_9EURO</name>
<evidence type="ECO:0000256" key="6">
    <source>
        <dbReference type="SAM" id="MobiDB-lite"/>
    </source>
</evidence>
<sequence>MTSSRITRPRKSRSRGLRVKTGCLTCRKRHLKCDEVKPSCWLCAKSGKACVYEDVIAEEPDATIGRDPTASAQGFQVAPNEGQPSTETPLSTSLNPSSPSVSQVEDDSNEPVQNTWITSEQNISNELSLPMGGNEGQSGMQAHFVTQARHDSPRLRPLETEVSAGVSLQPQTFHPPAELFGPSPDAPTELSYGSLVDVATARWFGMLANDAEIDTNNFDVTAAQNQFAATASVTDSANSWPTPPARSTTNGSNHGFAWASQTPGRDEADCTMWKSPRPLTLRGHERRLFGLFVNPISQWMDLFDPFRHFCTLVPRLAMYNVGLLNAILTLSIRFVSLNPSLEMGDNLERGNALRYYHESLHYVQNAMQYTSYLTSLELLATTLIISTYEMLDGSGRDWERHLQGVFGIQRSQVIHGDTGGLRAAVWWAWLQQDVWAAFRDKRRVFTFWRPVKTFSDLNPWEIAARSVFLFARVVDYCSEIENAGENNNIQSRMDGADRLSLLLDDWERHLTIEFTPLPMEESSSERIFKPCWIQPASFGAAMQVYNAARILLALHRPSPGGFAGFMKRRKQLDNFVDTICGIAITLTDYGSSVTSSQCLFIAGMCTTEEHKRNEILRLIGLCRQRTGWPLRAMNEDLKGVWDNSEAG</sequence>
<dbReference type="OrthoDB" id="5319341at2759"/>
<dbReference type="GO" id="GO:0045944">
    <property type="term" value="P:positive regulation of transcription by RNA polymerase II"/>
    <property type="evidence" value="ECO:0007669"/>
    <property type="project" value="TreeGrafter"/>
</dbReference>
<feature type="compositionally biased region" description="Low complexity" evidence="6">
    <location>
        <begin position="84"/>
        <end position="102"/>
    </location>
</feature>
<dbReference type="SMART" id="SM00066">
    <property type="entry name" value="GAL4"/>
    <property type="match status" value="1"/>
</dbReference>
<dbReference type="CDD" id="cd12148">
    <property type="entry name" value="fungal_TF_MHR"/>
    <property type="match status" value="1"/>
</dbReference>
<dbReference type="EMBL" id="KN846951">
    <property type="protein sequence ID" value="KIV84575.1"/>
    <property type="molecule type" value="Genomic_DNA"/>
</dbReference>
<gene>
    <name evidence="8" type="ORF">PV11_00348</name>
</gene>
<reference evidence="8 9" key="1">
    <citation type="submission" date="2015-01" db="EMBL/GenBank/DDBJ databases">
        <title>The Genome Sequence of Exophiala sideris CBS121828.</title>
        <authorList>
            <consortium name="The Broad Institute Genomics Platform"/>
            <person name="Cuomo C."/>
            <person name="de Hoog S."/>
            <person name="Gorbushina A."/>
            <person name="Stielow B."/>
            <person name="Teixiera M."/>
            <person name="Abouelleil A."/>
            <person name="Chapman S.B."/>
            <person name="Priest M."/>
            <person name="Young S.K."/>
            <person name="Wortman J."/>
            <person name="Nusbaum C."/>
            <person name="Birren B."/>
        </authorList>
    </citation>
    <scope>NUCLEOTIDE SEQUENCE [LARGE SCALE GENOMIC DNA]</scope>
    <source>
        <strain evidence="8 9">CBS 121828</strain>
    </source>
</reference>
<evidence type="ECO:0000256" key="3">
    <source>
        <dbReference type="ARBA" id="ARBA00023125"/>
    </source>
</evidence>
<dbReference type="SUPFAM" id="SSF57701">
    <property type="entry name" value="Zn2/Cys6 DNA-binding domain"/>
    <property type="match status" value="1"/>
</dbReference>
<dbReference type="GO" id="GO:0005634">
    <property type="term" value="C:nucleus"/>
    <property type="evidence" value="ECO:0007669"/>
    <property type="project" value="UniProtKB-SubCell"/>
</dbReference>
<dbReference type="GO" id="GO:0000976">
    <property type="term" value="F:transcription cis-regulatory region binding"/>
    <property type="evidence" value="ECO:0007669"/>
    <property type="project" value="TreeGrafter"/>
</dbReference>
<evidence type="ECO:0000313" key="8">
    <source>
        <dbReference type="EMBL" id="KIV84575.1"/>
    </source>
</evidence>
<feature type="domain" description="Zn(2)-C6 fungal-type" evidence="7">
    <location>
        <begin position="22"/>
        <end position="52"/>
    </location>
</feature>
<dbReference type="InterPro" id="IPR001138">
    <property type="entry name" value="Zn2Cys6_DnaBD"/>
</dbReference>
<evidence type="ECO:0000313" key="9">
    <source>
        <dbReference type="Proteomes" id="UP000053599"/>
    </source>
</evidence>
<dbReference type="GO" id="GO:0000981">
    <property type="term" value="F:DNA-binding transcription factor activity, RNA polymerase II-specific"/>
    <property type="evidence" value="ECO:0007669"/>
    <property type="project" value="InterPro"/>
</dbReference>
<feature type="compositionally biased region" description="Polar residues" evidence="6">
    <location>
        <begin position="234"/>
        <end position="263"/>
    </location>
</feature>
<dbReference type="Pfam" id="PF00172">
    <property type="entry name" value="Zn_clus"/>
    <property type="match status" value="1"/>
</dbReference>
<keyword evidence="5" id="KW-0539">Nucleus</keyword>
<accession>A0A0D1W7C1</accession>
<feature type="region of interest" description="Disordered" evidence="6">
    <location>
        <begin position="64"/>
        <end position="111"/>
    </location>
</feature>
<dbReference type="AlphaFoldDB" id="A0A0D1W7C1"/>
<evidence type="ECO:0000256" key="4">
    <source>
        <dbReference type="ARBA" id="ARBA00023163"/>
    </source>
</evidence>
<dbReference type="PANTHER" id="PTHR37534:SF3">
    <property type="entry name" value="ZN(II)2CYS6 TRANSCRIPTION FACTOR (EUROFUNG)"/>
    <property type="match status" value="1"/>
</dbReference>
<evidence type="ECO:0000256" key="5">
    <source>
        <dbReference type="ARBA" id="ARBA00023242"/>
    </source>
</evidence>